<name>K3X7M2_GLOUD</name>
<dbReference type="InParanoid" id="K3X7M2"/>
<dbReference type="EnsemblProtists" id="PYU1_T013221">
    <property type="protein sequence ID" value="PYU1_T013221"/>
    <property type="gene ID" value="PYU1_G013194"/>
</dbReference>
<dbReference type="STRING" id="431595.K3X7M2"/>
<reference evidence="2" key="3">
    <citation type="submission" date="2015-02" db="UniProtKB">
        <authorList>
            <consortium name="EnsemblProtists"/>
        </authorList>
    </citation>
    <scope>IDENTIFICATION</scope>
    <source>
        <strain evidence="2">DAOM BR144</strain>
    </source>
</reference>
<dbReference type="eggNOG" id="ENOG502T3WS">
    <property type="taxonomic scope" value="Eukaryota"/>
</dbReference>
<sequence>MLTVYRLLAAFLAALVCVASVQSRRCELGPKTLSFRCAPQCADYEPCIATNVSSSRGCSYECFPIDKTSPSTYKAFTFLVPYGAWKSEQELSGAVRIPASRPTQNDALLYPSKSNDKLTWIDKWNLPNTTSSVHIRGGSNLAESIRGLVANVEIASDFLSNQTQVNSLVLANLNLVPTIDHFHSQSPSS</sequence>
<keyword evidence="1" id="KW-0732">Signal</keyword>
<protein>
    <submittedName>
        <fullName evidence="2">Uncharacterized protein</fullName>
    </submittedName>
</protein>
<dbReference type="HOGENOM" id="CLU_035198_0_1_1"/>
<proteinExistence type="predicted"/>
<evidence type="ECO:0000256" key="1">
    <source>
        <dbReference type="SAM" id="SignalP"/>
    </source>
</evidence>
<keyword evidence="3" id="KW-1185">Reference proteome</keyword>
<dbReference type="VEuPathDB" id="FungiDB:PYU1_G013194"/>
<dbReference type="AlphaFoldDB" id="K3X7M2"/>
<evidence type="ECO:0000313" key="2">
    <source>
        <dbReference type="EnsemblProtists" id="PYU1_T013221"/>
    </source>
</evidence>
<feature type="signal peptide" evidence="1">
    <location>
        <begin position="1"/>
        <end position="23"/>
    </location>
</feature>
<reference evidence="3" key="1">
    <citation type="journal article" date="2010" name="Genome Biol.">
        <title>Genome sequence of the necrotrophic plant pathogen Pythium ultimum reveals original pathogenicity mechanisms and effector repertoire.</title>
        <authorList>
            <person name="Levesque C.A."/>
            <person name="Brouwer H."/>
            <person name="Cano L."/>
            <person name="Hamilton J.P."/>
            <person name="Holt C."/>
            <person name="Huitema E."/>
            <person name="Raffaele S."/>
            <person name="Robideau G.P."/>
            <person name="Thines M."/>
            <person name="Win J."/>
            <person name="Zerillo M.M."/>
            <person name="Beakes G.W."/>
            <person name="Boore J.L."/>
            <person name="Busam D."/>
            <person name="Dumas B."/>
            <person name="Ferriera S."/>
            <person name="Fuerstenberg S.I."/>
            <person name="Gachon C.M."/>
            <person name="Gaulin E."/>
            <person name="Govers F."/>
            <person name="Grenville-Briggs L."/>
            <person name="Horner N."/>
            <person name="Hostetler J."/>
            <person name="Jiang R.H."/>
            <person name="Johnson J."/>
            <person name="Krajaejun T."/>
            <person name="Lin H."/>
            <person name="Meijer H.J."/>
            <person name="Moore B."/>
            <person name="Morris P."/>
            <person name="Phuntmart V."/>
            <person name="Puiu D."/>
            <person name="Shetty J."/>
            <person name="Stajich J.E."/>
            <person name="Tripathy S."/>
            <person name="Wawra S."/>
            <person name="van West P."/>
            <person name="Whitty B.R."/>
            <person name="Coutinho P.M."/>
            <person name="Henrissat B."/>
            <person name="Martin F."/>
            <person name="Thomas P.D."/>
            <person name="Tyler B.M."/>
            <person name="De Vries R.P."/>
            <person name="Kamoun S."/>
            <person name="Yandell M."/>
            <person name="Tisserat N."/>
            <person name="Buell C.R."/>
        </authorList>
    </citation>
    <scope>NUCLEOTIDE SEQUENCE</scope>
    <source>
        <strain evidence="3">DAOM:BR144</strain>
    </source>
</reference>
<organism evidence="2 3">
    <name type="scientific">Globisporangium ultimum (strain ATCC 200006 / CBS 805.95 / DAOM BR144)</name>
    <name type="common">Pythium ultimum</name>
    <dbReference type="NCBI Taxonomy" id="431595"/>
    <lineage>
        <taxon>Eukaryota</taxon>
        <taxon>Sar</taxon>
        <taxon>Stramenopiles</taxon>
        <taxon>Oomycota</taxon>
        <taxon>Peronosporomycetes</taxon>
        <taxon>Pythiales</taxon>
        <taxon>Pythiaceae</taxon>
        <taxon>Globisporangium</taxon>
    </lineage>
</organism>
<dbReference type="Proteomes" id="UP000019132">
    <property type="component" value="Unassembled WGS sequence"/>
</dbReference>
<evidence type="ECO:0000313" key="3">
    <source>
        <dbReference type="Proteomes" id="UP000019132"/>
    </source>
</evidence>
<dbReference type="EMBL" id="GL376577">
    <property type="status" value="NOT_ANNOTATED_CDS"/>
    <property type="molecule type" value="Genomic_DNA"/>
</dbReference>
<accession>K3X7M2</accession>
<feature type="chain" id="PRO_5003868461" evidence="1">
    <location>
        <begin position="24"/>
        <end position="189"/>
    </location>
</feature>
<reference evidence="3" key="2">
    <citation type="submission" date="2010-04" db="EMBL/GenBank/DDBJ databases">
        <authorList>
            <person name="Buell R."/>
            <person name="Hamilton J."/>
            <person name="Hostetler J."/>
        </authorList>
    </citation>
    <scope>NUCLEOTIDE SEQUENCE [LARGE SCALE GENOMIC DNA]</scope>
    <source>
        <strain evidence="3">DAOM:BR144</strain>
    </source>
</reference>